<dbReference type="STRING" id="1218108.GCA_000382425_00229"/>
<organism evidence="2 3">
    <name type="scientific">Empedobacter brevis NBRC 14943 = ATCC 43319</name>
    <dbReference type="NCBI Taxonomy" id="1218108"/>
    <lineage>
        <taxon>Bacteria</taxon>
        <taxon>Pseudomonadati</taxon>
        <taxon>Bacteroidota</taxon>
        <taxon>Flavobacteriia</taxon>
        <taxon>Flavobacteriales</taxon>
        <taxon>Weeksellaceae</taxon>
        <taxon>Empedobacter</taxon>
    </lineage>
</organism>
<protein>
    <recommendedName>
        <fullName evidence="4">Phage tail collar domain-containing protein</fullName>
    </recommendedName>
</protein>
<dbReference type="AlphaFoldDB" id="A0A511NDP3"/>
<sequence>MKFSTFKILFLVILCNNLNAQVLISDEANPAAINSDAMLELRTQTNAKGLLLPKVGLTATNISSPLPSHFEGMIVYNTATSSTSSLTAVTPGIYYNDGTAWYKMDANLPSFGDIKYANISSDHEGWYLLDGRQLSSLSSNAQLNATNLGLSGILPNTADTFLKSKDTSETLGSIVSNNMVTLIKDNLPNESYTANVNSAGTHNHPFLDRGVGTLVSGESSVTNVLDDNNTTTRTTSTDGAHTHTFTLNSGGSDTPLNITPKYLATNIFIYLGK</sequence>
<comment type="caution">
    <text evidence="2">The sequence shown here is derived from an EMBL/GenBank/DDBJ whole genome shotgun (WGS) entry which is preliminary data.</text>
</comment>
<proteinExistence type="predicted"/>
<evidence type="ECO:0008006" key="4">
    <source>
        <dbReference type="Google" id="ProtNLM"/>
    </source>
</evidence>
<gene>
    <name evidence="2" type="ORF">EB1_02310</name>
</gene>
<dbReference type="Proteomes" id="UP000321245">
    <property type="component" value="Unassembled WGS sequence"/>
</dbReference>
<feature type="chain" id="PRO_5022092519" description="Phage tail collar domain-containing protein" evidence="1">
    <location>
        <begin position="21"/>
        <end position="273"/>
    </location>
</feature>
<evidence type="ECO:0000256" key="1">
    <source>
        <dbReference type="SAM" id="SignalP"/>
    </source>
</evidence>
<keyword evidence="3" id="KW-1185">Reference proteome</keyword>
<evidence type="ECO:0000313" key="2">
    <source>
        <dbReference type="EMBL" id="GEM50441.1"/>
    </source>
</evidence>
<keyword evidence="1" id="KW-0732">Signal</keyword>
<dbReference type="EMBL" id="BJXC01000001">
    <property type="protein sequence ID" value="GEM50441.1"/>
    <property type="molecule type" value="Genomic_DNA"/>
</dbReference>
<evidence type="ECO:0000313" key="3">
    <source>
        <dbReference type="Proteomes" id="UP000321245"/>
    </source>
</evidence>
<accession>A0A511NDP3</accession>
<reference evidence="2 3" key="1">
    <citation type="submission" date="2019-07" db="EMBL/GenBank/DDBJ databases">
        <title>Whole genome shotgun sequence of Empedobacter brevis NBRC 14943.</title>
        <authorList>
            <person name="Hosoyama A."/>
            <person name="Uohara A."/>
            <person name="Ohji S."/>
            <person name="Ichikawa N."/>
        </authorList>
    </citation>
    <scope>NUCLEOTIDE SEQUENCE [LARGE SCALE GENOMIC DNA]</scope>
    <source>
        <strain evidence="2 3">NBRC 14943</strain>
    </source>
</reference>
<name>A0A511NDP3_9FLAO</name>
<feature type="signal peptide" evidence="1">
    <location>
        <begin position="1"/>
        <end position="20"/>
    </location>
</feature>
<dbReference type="SUPFAM" id="SSF88874">
    <property type="entry name" value="Receptor-binding domain of short tail fibre protein gp12"/>
    <property type="match status" value="1"/>
</dbReference>